<dbReference type="SUPFAM" id="SSF55785">
    <property type="entry name" value="PYP-like sensor domain (PAS domain)"/>
    <property type="match status" value="1"/>
</dbReference>
<evidence type="ECO:0000313" key="6">
    <source>
        <dbReference type="Proteomes" id="UP000628017"/>
    </source>
</evidence>
<sequence>MGKMVEIRMCSDFGDNSLAELAFIHAPVGLVVTQNRVIRECNTAFAQMFGYSRDELCDQLFSILYPSQEEFVNIRDRGVQQLRATNSYWDERIMARKDATLFWCRVRGHTFTPENPLERAVWSFADLSAVRPYLPLTRREREILSHLSDGLTSKEIALKLDISYRTVEVYRAKLLKKFGVSNTGGLFHSLGGIDSEHVVSGNRN</sequence>
<dbReference type="Proteomes" id="UP000628017">
    <property type="component" value="Unassembled WGS sequence"/>
</dbReference>
<reference evidence="5" key="2">
    <citation type="submission" date="2020-09" db="EMBL/GenBank/DDBJ databases">
        <authorList>
            <person name="Sun Q."/>
            <person name="Zhou Y."/>
        </authorList>
    </citation>
    <scope>NUCLEOTIDE SEQUENCE</scope>
    <source>
        <strain evidence="5">CGMCC 1.15880</strain>
    </source>
</reference>
<dbReference type="GO" id="GO:0006355">
    <property type="term" value="P:regulation of DNA-templated transcription"/>
    <property type="evidence" value="ECO:0007669"/>
    <property type="project" value="InterPro"/>
</dbReference>
<evidence type="ECO:0000259" key="4">
    <source>
        <dbReference type="PROSITE" id="PS50043"/>
    </source>
</evidence>
<dbReference type="Pfam" id="PF00196">
    <property type="entry name" value="GerE"/>
    <property type="match status" value="1"/>
</dbReference>
<dbReference type="Gene3D" id="1.10.10.10">
    <property type="entry name" value="Winged helix-like DNA-binding domain superfamily/Winged helix DNA-binding domain"/>
    <property type="match status" value="1"/>
</dbReference>
<reference evidence="5" key="1">
    <citation type="journal article" date="2014" name="Int. J. Syst. Evol. Microbiol.">
        <title>Complete genome sequence of Corynebacterium casei LMG S-19264T (=DSM 44701T), isolated from a smear-ripened cheese.</title>
        <authorList>
            <consortium name="US DOE Joint Genome Institute (JGI-PGF)"/>
            <person name="Walter F."/>
            <person name="Albersmeier A."/>
            <person name="Kalinowski J."/>
            <person name="Ruckert C."/>
        </authorList>
    </citation>
    <scope>NUCLEOTIDE SEQUENCE</scope>
    <source>
        <strain evidence="5">CGMCC 1.15880</strain>
    </source>
</reference>
<proteinExistence type="predicted"/>
<evidence type="ECO:0000256" key="1">
    <source>
        <dbReference type="ARBA" id="ARBA00023015"/>
    </source>
</evidence>
<dbReference type="CDD" id="cd06170">
    <property type="entry name" value="LuxR_C_like"/>
    <property type="match status" value="1"/>
</dbReference>
<dbReference type="InterPro" id="IPR016032">
    <property type="entry name" value="Sig_transdc_resp-reg_C-effctor"/>
</dbReference>
<feature type="domain" description="HTH luxR-type" evidence="4">
    <location>
        <begin position="129"/>
        <end position="194"/>
    </location>
</feature>
<keyword evidence="6" id="KW-1185">Reference proteome</keyword>
<gene>
    <name evidence="5" type="ORF">GCM10011498_29180</name>
</gene>
<dbReference type="AlphaFoldDB" id="A0A916R1D9"/>
<dbReference type="Gene3D" id="3.30.450.20">
    <property type="entry name" value="PAS domain"/>
    <property type="match status" value="1"/>
</dbReference>
<name>A0A916R1D9_9RHOB</name>
<dbReference type="Pfam" id="PF00989">
    <property type="entry name" value="PAS"/>
    <property type="match status" value="1"/>
</dbReference>
<dbReference type="InterPro" id="IPR000792">
    <property type="entry name" value="Tscrpt_reg_LuxR_C"/>
</dbReference>
<dbReference type="InterPro" id="IPR035965">
    <property type="entry name" value="PAS-like_dom_sf"/>
</dbReference>
<evidence type="ECO:0000256" key="3">
    <source>
        <dbReference type="ARBA" id="ARBA00023163"/>
    </source>
</evidence>
<comment type="caution">
    <text evidence="5">The sequence shown here is derived from an EMBL/GenBank/DDBJ whole genome shotgun (WGS) entry which is preliminary data.</text>
</comment>
<organism evidence="5 6">
    <name type="scientific">Neptunicoccus cionae</name>
    <dbReference type="NCBI Taxonomy" id="2035344"/>
    <lineage>
        <taxon>Bacteria</taxon>
        <taxon>Pseudomonadati</taxon>
        <taxon>Pseudomonadota</taxon>
        <taxon>Alphaproteobacteria</taxon>
        <taxon>Rhodobacterales</taxon>
        <taxon>Paracoccaceae</taxon>
        <taxon>Neptunicoccus</taxon>
    </lineage>
</organism>
<keyword evidence="1" id="KW-0805">Transcription regulation</keyword>
<dbReference type="SMART" id="SM00091">
    <property type="entry name" value="PAS"/>
    <property type="match status" value="1"/>
</dbReference>
<dbReference type="PROSITE" id="PS50043">
    <property type="entry name" value="HTH_LUXR_2"/>
    <property type="match status" value="1"/>
</dbReference>
<dbReference type="GO" id="GO:0003677">
    <property type="term" value="F:DNA binding"/>
    <property type="evidence" value="ECO:0007669"/>
    <property type="project" value="UniProtKB-KW"/>
</dbReference>
<dbReference type="PANTHER" id="PTHR44688:SF16">
    <property type="entry name" value="DNA-BINDING TRANSCRIPTIONAL ACTIVATOR DEVR_DOSR"/>
    <property type="match status" value="1"/>
</dbReference>
<dbReference type="PRINTS" id="PR00038">
    <property type="entry name" value="HTHLUXR"/>
</dbReference>
<dbReference type="PANTHER" id="PTHR44688">
    <property type="entry name" value="DNA-BINDING TRANSCRIPTIONAL ACTIVATOR DEVR_DOSR"/>
    <property type="match status" value="1"/>
</dbReference>
<dbReference type="EMBL" id="BMKA01000004">
    <property type="protein sequence ID" value="GGA26404.1"/>
    <property type="molecule type" value="Genomic_DNA"/>
</dbReference>
<dbReference type="InterPro" id="IPR036388">
    <property type="entry name" value="WH-like_DNA-bd_sf"/>
</dbReference>
<dbReference type="SMART" id="SM00421">
    <property type="entry name" value="HTH_LUXR"/>
    <property type="match status" value="1"/>
</dbReference>
<dbReference type="NCBIfam" id="TIGR00229">
    <property type="entry name" value="sensory_box"/>
    <property type="match status" value="1"/>
</dbReference>
<accession>A0A916R1D9</accession>
<protein>
    <recommendedName>
        <fullName evidence="4">HTH luxR-type domain-containing protein</fullName>
    </recommendedName>
</protein>
<keyword evidence="2" id="KW-0238">DNA-binding</keyword>
<evidence type="ECO:0000256" key="2">
    <source>
        <dbReference type="ARBA" id="ARBA00023125"/>
    </source>
</evidence>
<dbReference type="CDD" id="cd00130">
    <property type="entry name" value="PAS"/>
    <property type="match status" value="1"/>
</dbReference>
<dbReference type="InterPro" id="IPR000014">
    <property type="entry name" value="PAS"/>
</dbReference>
<keyword evidence="3" id="KW-0804">Transcription</keyword>
<dbReference type="SUPFAM" id="SSF46894">
    <property type="entry name" value="C-terminal effector domain of the bipartite response regulators"/>
    <property type="match status" value="1"/>
</dbReference>
<evidence type="ECO:0000313" key="5">
    <source>
        <dbReference type="EMBL" id="GGA26404.1"/>
    </source>
</evidence>
<dbReference type="InterPro" id="IPR013767">
    <property type="entry name" value="PAS_fold"/>
</dbReference>